<feature type="transmembrane region" description="Helical" evidence="1">
    <location>
        <begin position="133"/>
        <end position="148"/>
    </location>
</feature>
<feature type="transmembrane region" description="Helical" evidence="1">
    <location>
        <begin position="177"/>
        <end position="202"/>
    </location>
</feature>
<dbReference type="EMBL" id="JACDUO010000001">
    <property type="protein sequence ID" value="MBA2864011.1"/>
    <property type="molecule type" value="Genomic_DNA"/>
</dbReference>
<keyword evidence="1" id="KW-1133">Transmembrane helix</keyword>
<dbReference type="Proteomes" id="UP000590564">
    <property type="component" value="Unassembled WGS sequence"/>
</dbReference>
<reference evidence="2 4" key="1">
    <citation type="submission" date="2020-07" db="EMBL/GenBank/DDBJ databases">
        <title>Genomic Encyclopedia of Type Strains, Phase IV (KMG-V): Genome sequencing to study the core and pangenomes of soil and plant-associated prokaryotes.</title>
        <authorList>
            <person name="Whitman W."/>
        </authorList>
    </citation>
    <scope>NUCLEOTIDE SEQUENCE [LARGE SCALE GENOMIC DNA]</scope>
    <source>
        <strain evidence="2 4">C13</strain>
        <strain evidence="3 5">D1</strain>
    </source>
</reference>
<keyword evidence="1" id="KW-0472">Membrane</keyword>
<evidence type="ECO:0000313" key="3">
    <source>
        <dbReference type="EMBL" id="MBB6496023.1"/>
    </source>
</evidence>
<feature type="transmembrane region" description="Helical" evidence="1">
    <location>
        <begin position="155"/>
        <end position="171"/>
    </location>
</feature>
<name>A0A7J9PLN9_METMI</name>
<evidence type="ECO:0000313" key="2">
    <source>
        <dbReference type="EMBL" id="MBA2864011.1"/>
    </source>
</evidence>
<evidence type="ECO:0000313" key="5">
    <source>
        <dbReference type="Proteomes" id="UP000590564"/>
    </source>
</evidence>
<dbReference type="RefSeq" id="WP_181504994.1">
    <property type="nucleotide sequence ID" value="NZ_JACDUO010000001.1"/>
</dbReference>
<feature type="transmembrane region" description="Helical" evidence="1">
    <location>
        <begin position="223"/>
        <end position="240"/>
    </location>
</feature>
<evidence type="ECO:0000256" key="1">
    <source>
        <dbReference type="SAM" id="Phobius"/>
    </source>
</evidence>
<accession>A0A7J9PLN9</accession>
<organism evidence="2 4">
    <name type="scientific">Methanococcus maripaludis</name>
    <name type="common">Methanococcus deltae</name>
    <dbReference type="NCBI Taxonomy" id="39152"/>
    <lineage>
        <taxon>Archaea</taxon>
        <taxon>Methanobacteriati</taxon>
        <taxon>Methanobacteriota</taxon>
        <taxon>Methanomada group</taxon>
        <taxon>Methanococci</taxon>
        <taxon>Methanococcales</taxon>
        <taxon>Methanococcaceae</taxon>
        <taxon>Methanococcus</taxon>
    </lineage>
</organism>
<dbReference type="Proteomes" id="UP000567099">
    <property type="component" value="Unassembled WGS sequence"/>
</dbReference>
<protein>
    <submittedName>
        <fullName evidence="2">Uncharacterized protein</fullName>
    </submittedName>
</protein>
<feature type="transmembrane region" description="Helical" evidence="1">
    <location>
        <begin position="41"/>
        <end position="57"/>
    </location>
</feature>
<sequence>MKNYKITALGRPIDISYLPNKIILQVILASSILYYIYSKEAMLSIWGCFNLFLVWAINRELDPDHDYAAIISVLVYGIVFFISPINSSFLSLFWLLLILRSLNRSTGLKVLFSDYIFISILSTLVTIQTKNPFFLFMNIFALLWINFSRNEKNTYAGLIVNFASLFWYYFISDCQKLVYFSYSGDIIYFLSFTTLLIFLIYVSLEKPPISLEDVGKVVINHKFLINAQIFFIIYTTYIIHTEFLKNQSFLLATIMFGSIIHMAYRKINSLNKIEE</sequence>
<feature type="transmembrane region" description="Helical" evidence="1">
    <location>
        <begin position="110"/>
        <end position="127"/>
    </location>
</feature>
<comment type="caution">
    <text evidence="2">The sequence shown here is derived from an EMBL/GenBank/DDBJ whole genome shotgun (WGS) entry which is preliminary data.</text>
</comment>
<feature type="transmembrane region" description="Helical" evidence="1">
    <location>
        <begin position="69"/>
        <end position="98"/>
    </location>
</feature>
<feature type="transmembrane region" description="Helical" evidence="1">
    <location>
        <begin position="17"/>
        <end position="36"/>
    </location>
</feature>
<gene>
    <name evidence="2" type="ORF">HNP94_001011</name>
    <name evidence="3" type="ORF">HNP96_000044</name>
</gene>
<keyword evidence="1" id="KW-0812">Transmembrane</keyword>
<proteinExistence type="predicted"/>
<dbReference type="AlphaFoldDB" id="A0A7J9PLN9"/>
<dbReference type="EMBL" id="JACHED010000001">
    <property type="protein sequence ID" value="MBB6496023.1"/>
    <property type="molecule type" value="Genomic_DNA"/>
</dbReference>
<evidence type="ECO:0000313" key="4">
    <source>
        <dbReference type="Proteomes" id="UP000567099"/>
    </source>
</evidence>
<feature type="transmembrane region" description="Helical" evidence="1">
    <location>
        <begin position="246"/>
        <end position="264"/>
    </location>
</feature>